<sequence>MARQPPQDTRDDATPAGYDPRRPIDELLSDLRTSLAGLSSTDAERRLAEWGPNELRRQGGARWWRNLIRQLIHPLALVLWVAAGLAWIAGTPVLAAAIVVVILINALFAFAQERHAEHAVEALTRYLPQQAGVLRDGQRQLIDARKLVPGDVVCLTEGERVSADARLLDGSIEADLSALTGESQPVYRAASDTRTSQPLVQATNLVFSGTVCLGGEARAVVYATGMRTELGRIAALSQRVGREQSPLEKQVKRVAWLIAAVAGVAGAIFFPIGVWVAGMPITDAFAFAIGLLVANVPEGLLPTITLALAVGVRALARRGAVVKRLSAVETLGSTAVICTDKTGTITENRMRVVAAWTAGGVIEEADLTGRNHPAVVRDLARTVVFCSNARLASEPGAEATGDPTEIALLRFADGLGVDTSPDRRPQCRRGEFHFDPRLRLMSTVDVDEHGMWLHTKGAPEAVIERCVAVVGADGRERPLDPGA</sequence>
<dbReference type="InterPro" id="IPR059000">
    <property type="entry name" value="ATPase_P-type_domA"/>
</dbReference>
<evidence type="ECO:0000256" key="2">
    <source>
        <dbReference type="ARBA" id="ARBA00005675"/>
    </source>
</evidence>
<dbReference type="InterPro" id="IPR001757">
    <property type="entry name" value="P_typ_ATPase"/>
</dbReference>
<dbReference type="InterPro" id="IPR018303">
    <property type="entry name" value="ATPase_P-typ_P_site"/>
</dbReference>
<accession>A0ABW3A491</accession>
<comment type="caution">
    <text evidence="12">The sequence shown here is derived from an EMBL/GenBank/DDBJ whole genome shotgun (WGS) entry which is preliminary data.</text>
</comment>
<evidence type="ECO:0000313" key="13">
    <source>
        <dbReference type="Proteomes" id="UP001597053"/>
    </source>
</evidence>
<organism evidence="12 13">
    <name type="scientific">Micromonospora azadirachtae</name>
    <dbReference type="NCBI Taxonomy" id="1970735"/>
    <lineage>
        <taxon>Bacteria</taxon>
        <taxon>Bacillati</taxon>
        <taxon>Actinomycetota</taxon>
        <taxon>Actinomycetes</taxon>
        <taxon>Micromonosporales</taxon>
        <taxon>Micromonosporaceae</taxon>
        <taxon>Micromonospora</taxon>
    </lineage>
</organism>
<proteinExistence type="inferred from homology"/>
<evidence type="ECO:0000256" key="3">
    <source>
        <dbReference type="ARBA" id="ARBA00022475"/>
    </source>
</evidence>
<feature type="region of interest" description="Disordered" evidence="9">
    <location>
        <begin position="1"/>
        <end position="22"/>
    </location>
</feature>
<feature type="transmembrane region" description="Helical" evidence="10">
    <location>
        <begin position="71"/>
        <end position="88"/>
    </location>
</feature>
<feature type="transmembrane region" description="Helical" evidence="10">
    <location>
        <begin position="254"/>
        <end position="278"/>
    </location>
</feature>
<dbReference type="Proteomes" id="UP001597053">
    <property type="component" value="Unassembled WGS sequence"/>
</dbReference>
<feature type="non-terminal residue" evidence="12">
    <location>
        <position position="483"/>
    </location>
</feature>
<protein>
    <submittedName>
        <fullName evidence="12">Cation-translocating P-type ATPase</fullName>
    </submittedName>
</protein>
<feature type="compositionally biased region" description="Basic and acidic residues" evidence="9">
    <location>
        <begin position="8"/>
        <end position="22"/>
    </location>
</feature>
<evidence type="ECO:0000259" key="11">
    <source>
        <dbReference type="SMART" id="SM00831"/>
    </source>
</evidence>
<evidence type="ECO:0000256" key="10">
    <source>
        <dbReference type="SAM" id="Phobius"/>
    </source>
</evidence>
<dbReference type="InterPro" id="IPR023298">
    <property type="entry name" value="ATPase_P-typ_TM_dom_sf"/>
</dbReference>
<dbReference type="Gene3D" id="3.40.50.1000">
    <property type="entry name" value="HAD superfamily/HAD-like"/>
    <property type="match status" value="1"/>
</dbReference>
<dbReference type="SUPFAM" id="SSF81660">
    <property type="entry name" value="Metal cation-transporting ATPase, ATP-binding domain N"/>
    <property type="match status" value="1"/>
</dbReference>
<keyword evidence="13" id="KW-1185">Reference proteome</keyword>
<dbReference type="PROSITE" id="PS00154">
    <property type="entry name" value="ATPASE_E1_E2"/>
    <property type="match status" value="1"/>
</dbReference>
<evidence type="ECO:0000256" key="6">
    <source>
        <dbReference type="ARBA" id="ARBA00022840"/>
    </source>
</evidence>
<dbReference type="Gene3D" id="1.20.1110.10">
    <property type="entry name" value="Calcium-transporting ATPase, transmembrane domain"/>
    <property type="match status" value="1"/>
</dbReference>
<evidence type="ECO:0000313" key="12">
    <source>
        <dbReference type="EMBL" id="MFD0785326.1"/>
    </source>
</evidence>
<dbReference type="NCBIfam" id="TIGR01494">
    <property type="entry name" value="ATPase_P-type"/>
    <property type="match status" value="1"/>
</dbReference>
<dbReference type="SUPFAM" id="SSF81653">
    <property type="entry name" value="Calcium ATPase, transduction domain A"/>
    <property type="match status" value="1"/>
</dbReference>
<dbReference type="Gene3D" id="2.70.150.10">
    <property type="entry name" value="Calcium-transporting ATPase, cytoplasmic transduction domain A"/>
    <property type="match status" value="1"/>
</dbReference>
<dbReference type="PANTHER" id="PTHR43294">
    <property type="entry name" value="SODIUM/POTASSIUM-TRANSPORTING ATPASE SUBUNIT ALPHA"/>
    <property type="match status" value="1"/>
</dbReference>
<dbReference type="InterPro" id="IPR023214">
    <property type="entry name" value="HAD_sf"/>
</dbReference>
<dbReference type="PANTHER" id="PTHR43294:SF21">
    <property type="entry name" value="CATION TRANSPORTING ATPASE"/>
    <property type="match status" value="1"/>
</dbReference>
<dbReference type="SMART" id="SM00831">
    <property type="entry name" value="Cation_ATPase_N"/>
    <property type="match status" value="1"/>
</dbReference>
<dbReference type="InterPro" id="IPR050510">
    <property type="entry name" value="Cation_transp_ATPase_P-type"/>
</dbReference>
<dbReference type="EMBL" id="JBHTHM010000772">
    <property type="protein sequence ID" value="MFD0785326.1"/>
    <property type="molecule type" value="Genomic_DNA"/>
</dbReference>
<name>A0ABW3A491_9ACTN</name>
<evidence type="ECO:0000256" key="8">
    <source>
        <dbReference type="ARBA" id="ARBA00023136"/>
    </source>
</evidence>
<keyword evidence="7 10" id="KW-1133">Transmembrane helix</keyword>
<dbReference type="Pfam" id="PF00690">
    <property type="entry name" value="Cation_ATPase_N"/>
    <property type="match status" value="1"/>
</dbReference>
<evidence type="ECO:0000256" key="5">
    <source>
        <dbReference type="ARBA" id="ARBA00022741"/>
    </source>
</evidence>
<keyword evidence="4 10" id="KW-0812">Transmembrane</keyword>
<dbReference type="Pfam" id="PF00122">
    <property type="entry name" value="E1-E2_ATPase"/>
    <property type="match status" value="1"/>
</dbReference>
<dbReference type="PRINTS" id="PR00121">
    <property type="entry name" value="NAKATPASE"/>
</dbReference>
<keyword evidence="6" id="KW-0067">ATP-binding</keyword>
<comment type="similarity">
    <text evidence="2">Belongs to the cation transport ATPase (P-type) (TC 3.A.3) family. Type IIA subfamily.</text>
</comment>
<reference evidence="13" key="1">
    <citation type="journal article" date="2019" name="Int. J. Syst. Evol. Microbiol.">
        <title>The Global Catalogue of Microorganisms (GCM) 10K type strain sequencing project: providing services to taxonomists for standard genome sequencing and annotation.</title>
        <authorList>
            <consortium name="The Broad Institute Genomics Platform"/>
            <consortium name="The Broad Institute Genome Sequencing Center for Infectious Disease"/>
            <person name="Wu L."/>
            <person name="Ma J."/>
        </authorList>
    </citation>
    <scope>NUCLEOTIDE SEQUENCE [LARGE SCALE GENOMIC DNA]</scope>
    <source>
        <strain evidence="13">JCM 32148</strain>
    </source>
</reference>
<evidence type="ECO:0000256" key="7">
    <source>
        <dbReference type="ARBA" id="ARBA00022989"/>
    </source>
</evidence>
<feature type="transmembrane region" description="Helical" evidence="10">
    <location>
        <begin position="284"/>
        <end position="316"/>
    </location>
</feature>
<dbReference type="PRINTS" id="PR00119">
    <property type="entry name" value="CATATPASE"/>
</dbReference>
<feature type="domain" description="Cation-transporting P-type ATPase N-terminal" evidence="11">
    <location>
        <begin position="18"/>
        <end position="91"/>
    </location>
</feature>
<keyword evidence="5" id="KW-0547">Nucleotide-binding</keyword>
<dbReference type="Gene3D" id="3.40.1110.10">
    <property type="entry name" value="Calcium-transporting ATPase, cytoplasmic domain N"/>
    <property type="match status" value="1"/>
</dbReference>
<dbReference type="InterPro" id="IPR023299">
    <property type="entry name" value="ATPase_P-typ_cyto_dom_N"/>
</dbReference>
<dbReference type="InterPro" id="IPR004014">
    <property type="entry name" value="ATPase_P-typ_cation-transptr_N"/>
</dbReference>
<dbReference type="InterPro" id="IPR008250">
    <property type="entry name" value="ATPase_P-typ_transduc_dom_A_sf"/>
</dbReference>
<dbReference type="SUPFAM" id="SSF81665">
    <property type="entry name" value="Calcium ATPase, transmembrane domain M"/>
    <property type="match status" value="1"/>
</dbReference>
<evidence type="ECO:0000256" key="1">
    <source>
        <dbReference type="ARBA" id="ARBA00004651"/>
    </source>
</evidence>
<feature type="transmembrane region" description="Helical" evidence="10">
    <location>
        <begin position="94"/>
        <end position="111"/>
    </location>
</feature>
<keyword evidence="8 10" id="KW-0472">Membrane</keyword>
<comment type="subcellular location">
    <subcellularLocation>
        <location evidence="1">Cell membrane</location>
        <topology evidence="1">Multi-pass membrane protein</topology>
    </subcellularLocation>
</comment>
<evidence type="ECO:0000256" key="9">
    <source>
        <dbReference type="SAM" id="MobiDB-lite"/>
    </source>
</evidence>
<dbReference type="Pfam" id="PF13246">
    <property type="entry name" value="Cation_ATPase"/>
    <property type="match status" value="1"/>
</dbReference>
<keyword evidence="3" id="KW-1003">Cell membrane</keyword>
<evidence type="ECO:0000256" key="4">
    <source>
        <dbReference type="ARBA" id="ARBA00022692"/>
    </source>
</evidence>
<gene>
    <name evidence="12" type="ORF">ACFQZ8_15575</name>
</gene>